<keyword evidence="7" id="KW-0828">Tyrosine catabolism</keyword>
<dbReference type="InterPro" id="IPR037523">
    <property type="entry name" value="VOC_core"/>
</dbReference>
<protein>
    <recommendedName>
        <fullName evidence="4">4-hydroxyphenylpyruvate dioxygenase</fullName>
        <ecNumber evidence="4">1.13.11.27</ecNumber>
    </recommendedName>
</protein>
<reference evidence="11" key="1">
    <citation type="submission" date="2020-11" db="EMBL/GenBank/DDBJ databases">
        <title>Chlorella ohadii genome sequencing and assembly.</title>
        <authorList>
            <person name="Murik O."/>
            <person name="Treves H."/>
            <person name="Kedem I."/>
            <person name="Shotland Y."/>
            <person name="Kaplan A."/>
        </authorList>
    </citation>
    <scope>NUCLEOTIDE SEQUENCE</scope>
    <source>
        <strain evidence="11">1</strain>
    </source>
</reference>
<dbReference type="PANTHER" id="PTHR11959">
    <property type="entry name" value="4-HYDROXYPHENYLPYRUVATE DIOXYGENASE"/>
    <property type="match status" value="1"/>
</dbReference>
<evidence type="ECO:0000256" key="5">
    <source>
        <dbReference type="ARBA" id="ARBA00022723"/>
    </source>
</evidence>
<comment type="similarity">
    <text evidence="3">Belongs to the 4HPPD family.</text>
</comment>
<dbReference type="GO" id="GO:0006559">
    <property type="term" value="P:L-phenylalanine catabolic process"/>
    <property type="evidence" value="ECO:0007669"/>
    <property type="project" value="UniProtKB-KW"/>
</dbReference>
<dbReference type="Proteomes" id="UP001205105">
    <property type="component" value="Unassembled WGS sequence"/>
</dbReference>
<dbReference type="InterPro" id="IPR041735">
    <property type="entry name" value="4OHPhenylPyrv_dOase_C"/>
</dbReference>
<dbReference type="EMBL" id="JADXDR010000112">
    <property type="protein sequence ID" value="KAI7838945.1"/>
    <property type="molecule type" value="Genomic_DNA"/>
</dbReference>
<sequence length="470" mass="51551">MVGTEPVAANGRSVAAAAAADHGSKGFKLVGASNFKRHNPRSDLFPMHKFDHVEFWCGDATTTSGRFGFGLGMTLVAKSDQSTGNHHFASYVMQSGDLVMAFTAPYSSKTDKSESRPPVEYDQDEAYDFLKTHGLAVRAFGILVDDAAEAYHMSTANGGIGVRTPVTLTDEATGQTCTYAEVKLYGDCVLRFVSGSYEGPFLPGWQAVEDAPHVSYGLERLDHAVGNVPELIPQVEYMAKAFGFHEFAEFTADDVGTVDSGLNSMVMANNNEITLLCLMRTFVMANNNEMILLPVNEPTFGTKRKSQIQTYLEQNEGPGLQHVALKTDDIFSTMRKMRAVSRLGGFDFVPAPSEQYYRELPKKMGNLLTQQQYKEVEELGLLVDKDDQGVLLQIFTKPVGDRPTVFFEIIERLCTLPPPAEVPLGDGEELPRSRRKRVPTEVGGCGGFGKGNFGELFKSLEAYETELGIN</sequence>
<dbReference type="Gene3D" id="3.10.180.10">
    <property type="entry name" value="2,3-Dihydroxybiphenyl 1,2-Dioxygenase, domain 1"/>
    <property type="match status" value="2"/>
</dbReference>
<evidence type="ECO:0000259" key="10">
    <source>
        <dbReference type="PROSITE" id="PS51819"/>
    </source>
</evidence>
<comment type="caution">
    <text evidence="11">The sequence shown here is derived from an EMBL/GenBank/DDBJ whole genome shotgun (WGS) entry which is preliminary data.</text>
</comment>
<evidence type="ECO:0000256" key="9">
    <source>
        <dbReference type="ARBA" id="ARBA00023232"/>
    </source>
</evidence>
<dbReference type="GO" id="GO:0003868">
    <property type="term" value="F:4-hydroxyphenylpyruvate dioxygenase activity"/>
    <property type="evidence" value="ECO:0007669"/>
    <property type="project" value="UniProtKB-EC"/>
</dbReference>
<feature type="domain" description="VOC" evidence="10">
    <location>
        <begin position="49"/>
        <end position="195"/>
    </location>
</feature>
<dbReference type="InterPro" id="IPR029068">
    <property type="entry name" value="Glyas_Bleomycin-R_OHBP_Dase"/>
</dbReference>
<dbReference type="SUPFAM" id="SSF54593">
    <property type="entry name" value="Glyoxalase/Bleomycin resistance protein/Dihydroxybiphenyl dioxygenase"/>
    <property type="match status" value="1"/>
</dbReference>
<dbReference type="GO" id="GO:0046872">
    <property type="term" value="F:metal ion binding"/>
    <property type="evidence" value="ECO:0007669"/>
    <property type="project" value="UniProtKB-KW"/>
</dbReference>
<comment type="pathway">
    <text evidence="2">Amino-acid degradation; L-phenylalanine degradation; acetoacetate and fumarate from L-phenylalanine: step 3/6.</text>
</comment>
<keyword evidence="12" id="KW-1185">Reference proteome</keyword>
<dbReference type="FunFam" id="3.10.180.10:FF:000013">
    <property type="entry name" value="4-hydroxyphenylpyruvate dioxygenase"/>
    <property type="match status" value="1"/>
</dbReference>
<dbReference type="InterPro" id="IPR041736">
    <property type="entry name" value="4OHPhenylPyrv_dOase_N"/>
</dbReference>
<gene>
    <name evidence="11" type="ORF">COHA_007305</name>
</gene>
<evidence type="ECO:0000256" key="7">
    <source>
        <dbReference type="ARBA" id="ARBA00022878"/>
    </source>
</evidence>
<dbReference type="PANTHER" id="PTHR11959:SF1">
    <property type="entry name" value="4-HYDROXYPHENYLPYRUVATE DIOXYGENASE"/>
    <property type="match status" value="1"/>
</dbReference>
<evidence type="ECO:0000313" key="12">
    <source>
        <dbReference type="Proteomes" id="UP001205105"/>
    </source>
</evidence>
<keyword evidence="8" id="KW-0408">Iron</keyword>
<evidence type="ECO:0000256" key="8">
    <source>
        <dbReference type="ARBA" id="ARBA00023004"/>
    </source>
</evidence>
<dbReference type="InterPro" id="IPR005956">
    <property type="entry name" value="4OHPhenylPyrv_dOase"/>
</dbReference>
<dbReference type="EC" id="1.13.11.27" evidence="4"/>
<evidence type="ECO:0000256" key="6">
    <source>
        <dbReference type="ARBA" id="ARBA00022737"/>
    </source>
</evidence>
<dbReference type="GO" id="GO:0006572">
    <property type="term" value="P:L-tyrosine catabolic process"/>
    <property type="evidence" value="ECO:0007669"/>
    <property type="project" value="UniProtKB-KW"/>
</dbReference>
<accession>A0AAD5DJ47</accession>
<evidence type="ECO:0000256" key="1">
    <source>
        <dbReference type="ARBA" id="ARBA00001962"/>
    </source>
</evidence>
<name>A0AAD5DJ47_9CHLO</name>
<proteinExistence type="inferred from homology"/>
<keyword evidence="9" id="KW-0585">Phenylalanine catabolism</keyword>
<keyword evidence="5" id="KW-0479">Metal-binding</keyword>
<comment type="cofactor">
    <cofactor evidence="1">
        <name>Fe cation</name>
        <dbReference type="ChEBI" id="CHEBI:24875"/>
    </cofactor>
</comment>
<organism evidence="11 12">
    <name type="scientific">Chlorella ohadii</name>
    <dbReference type="NCBI Taxonomy" id="2649997"/>
    <lineage>
        <taxon>Eukaryota</taxon>
        <taxon>Viridiplantae</taxon>
        <taxon>Chlorophyta</taxon>
        <taxon>core chlorophytes</taxon>
        <taxon>Trebouxiophyceae</taxon>
        <taxon>Chlorellales</taxon>
        <taxon>Chlorellaceae</taxon>
        <taxon>Chlorella clade</taxon>
        <taxon>Chlorella</taxon>
    </lineage>
</organism>
<feature type="domain" description="VOC" evidence="10">
    <location>
        <begin position="220"/>
        <end position="397"/>
    </location>
</feature>
<keyword evidence="6" id="KW-0677">Repeat</keyword>
<evidence type="ECO:0000256" key="3">
    <source>
        <dbReference type="ARBA" id="ARBA00005877"/>
    </source>
</evidence>
<evidence type="ECO:0000313" key="11">
    <source>
        <dbReference type="EMBL" id="KAI7838945.1"/>
    </source>
</evidence>
<dbReference type="CDD" id="cd07250">
    <property type="entry name" value="HPPD_C_like"/>
    <property type="match status" value="1"/>
</dbReference>
<dbReference type="CDD" id="cd08342">
    <property type="entry name" value="HPPD_N_like"/>
    <property type="match status" value="1"/>
</dbReference>
<evidence type="ECO:0000256" key="2">
    <source>
        <dbReference type="ARBA" id="ARBA00005162"/>
    </source>
</evidence>
<dbReference type="AlphaFoldDB" id="A0AAD5DJ47"/>
<dbReference type="PROSITE" id="PS51819">
    <property type="entry name" value="VOC"/>
    <property type="match status" value="2"/>
</dbReference>
<evidence type="ECO:0000256" key="4">
    <source>
        <dbReference type="ARBA" id="ARBA00013222"/>
    </source>
</evidence>